<feature type="compositionally biased region" description="Basic residues" evidence="1">
    <location>
        <begin position="688"/>
        <end position="703"/>
    </location>
</feature>
<organism evidence="2 3">
    <name type="scientific">Elaeophora elaphi</name>
    <dbReference type="NCBI Taxonomy" id="1147741"/>
    <lineage>
        <taxon>Eukaryota</taxon>
        <taxon>Metazoa</taxon>
        <taxon>Ecdysozoa</taxon>
        <taxon>Nematoda</taxon>
        <taxon>Chromadorea</taxon>
        <taxon>Rhabditida</taxon>
        <taxon>Spirurina</taxon>
        <taxon>Spiruromorpha</taxon>
        <taxon>Filarioidea</taxon>
        <taxon>Onchocercidae</taxon>
        <taxon>Elaeophora</taxon>
    </lineage>
</organism>
<reference evidence="3" key="1">
    <citation type="submission" date="2017-02" db="UniProtKB">
        <authorList>
            <consortium name="WormBaseParasite"/>
        </authorList>
    </citation>
    <scope>IDENTIFICATION</scope>
</reference>
<feature type="compositionally biased region" description="Basic and acidic residues" evidence="1">
    <location>
        <begin position="704"/>
        <end position="714"/>
    </location>
</feature>
<feature type="compositionally biased region" description="Low complexity" evidence="1">
    <location>
        <begin position="643"/>
        <end position="654"/>
    </location>
</feature>
<feature type="compositionally biased region" description="Polar residues" evidence="1">
    <location>
        <begin position="624"/>
        <end position="642"/>
    </location>
</feature>
<feature type="compositionally biased region" description="Basic and acidic residues" evidence="1">
    <location>
        <begin position="526"/>
        <end position="538"/>
    </location>
</feature>
<dbReference type="AlphaFoldDB" id="A0A0R3RIL6"/>
<feature type="compositionally biased region" description="Low complexity" evidence="1">
    <location>
        <begin position="154"/>
        <end position="164"/>
    </location>
</feature>
<feature type="region of interest" description="Disordered" evidence="1">
    <location>
        <begin position="288"/>
        <end position="315"/>
    </location>
</feature>
<feature type="compositionally biased region" description="Low complexity" evidence="1">
    <location>
        <begin position="759"/>
        <end position="769"/>
    </location>
</feature>
<feature type="compositionally biased region" description="Low complexity" evidence="1">
    <location>
        <begin position="346"/>
        <end position="366"/>
    </location>
</feature>
<name>A0A0R3RIL6_9BILA</name>
<feature type="compositionally biased region" description="Polar residues" evidence="1">
    <location>
        <begin position="663"/>
        <end position="675"/>
    </location>
</feature>
<feature type="region of interest" description="Disordered" evidence="1">
    <location>
        <begin position="57"/>
        <end position="192"/>
    </location>
</feature>
<feature type="compositionally biased region" description="Basic and acidic residues" evidence="1">
    <location>
        <begin position="14"/>
        <end position="27"/>
    </location>
</feature>
<feature type="compositionally biased region" description="Basic and acidic residues" evidence="1">
    <location>
        <begin position="60"/>
        <end position="97"/>
    </location>
</feature>
<sequence>MKLDISRFDALYAKERKERNEREQSRRERYKKQNKQELKDVERINAESIRNVLLKRLKGKRIDDHYQRRDDESSYRSDKTDRRGNSERRIYDDKGHSDQQLQGMKKEGKKRSSFRAKLHELSMTPRTRKKKELESLRSESTQQPSSGKFKISENKANLRNLNKAASRRGEPSSSERSKTSRAPIKGSPGSWLFKSAKERKKELLQQQLDLRRQIRSQAVSPERQKLTRSRKIAANRLLSSPKKICYLNRNELKEFNRDKFSLLFPEPVSILSCQQINKSKGSLLTARSDDISTTQTRSSLKQVLKNRKGHQTARNVVEEDLKQRLQQMDFKLTPTKIPKSRKSKRSGTSNSRSSNSVTLTNNNNASLRSSKRQRIRHRKSEKQSYGNKSKYFDESSHRLSRKHQKMSGDSKSSHSKLRKHVSNKSAISDRNAIAADSQKKLVEKSSESEEEDLESDTTQGISMQNKLKGKKMINNGGYGRRRKKKEQWIKMDGLKKIRNKKQKNLTMVLNHQPKLKKKIRNDKEVFLKPENMAKEQLRRQRKSMSKTPSNNRKAKRISRKRSNQQSAKIILSSPPSSSFVSSSTAGKKSKQTQLGDRNSMNNDRKNIKATKSGMNRISRKSRNHSNFTNNSSAKAIISQNILSNHSSTRRNTSSAKVSRRKLNSSSFPRNIQTVDGNLFDKSPTNQKTAKKFMTKLKKGKMKKANRENSKKTKSLEANLKLNSHTSHDKDNSYDSSKSLKSTIKLGRRKDNEKSIATVSSSGSSNGNKKMQIRQCFGSKTKDQTSDRSDEREI</sequence>
<feature type="compositionally biased region" description="Low complexity" evidence="1">
    <location>
        <begin position="572"/>
        <end position="583"/>
    </location>
</feature>
<feature type="compositionally biased region" description="Polar residues" evidence="1">
    <location>
        <begin position="591"/>
        <end position="601"/>
    </location>
</feature>
<feature type="compositionally biased region" description="Basic and acidic residues" evidence="1">
    <location>
        <begin position="779"/>
        <end position="793"/>
    </location>
</feature>
<evidence type="ECO:0000313" key="2">
    <source>
        <dbReference type="Proteomes" id="UP000050640"/>
    </source>
</evidence>
<proteinExistence type="predicted"/>
<dbReference type="STRING" id="1147741.A0A0R3RIL6"/>
<feature type="compositionally biased region" description="Basic and acidic residues" evidence="1">
    <location>
        <begin position="167"/>
        <end position="178"/>
    </location>
</feature>
<feature type="compositionally biased region" description="Polar residues" evidence="1">
    <location>
        <begin position="291"/>
        <end position="301"/>
    </location>
</feature>
<feature type="compositionally biased region" description="Basic residues" evidence="1">
    <location>
        <begin position="413"/>
        <end position="422"/>
    </location>
</feature>
<protein>
    <submittedName>
        <fullName evidence="3">Uncharacterized protein</fullName>
    </submittedName>
</protein>
<feature type="compositionally biased region" description="Basic residues" evidence="1">
    <location>
        <begin position="552"/>
        <end position="562"/>
    </location>
</feature>
<dbReference type="WBParaSite" id="EEL_0000132401-mRNA-1">
    <property type="protein sequence ID" value="EEL_0000132401-mRNA-1"/>
    <property type="gene ID" value="EEL_0000132401"/>
</dbReference>
<dbReference type="Proteomes" id="UP000050640">
    <property type="component" value="Unplaced"/>
</dbReference>
<feature type="compositionally biased region" description="Basic residues" evidence="1">
    <location>
        <begin position="369"/>
        <end position="380"/>
    </location>
</feature>
<accession>A0A0R3RIL6</accession>
<evidence type="ECO:0000256" key="1">
    <source>
        <dbReference type="SAM" id="MobiDB-lite"/>
    </source>
</evidence>
<feature type="compositionally biased region" description="Basic residues" evidence="1">
    <location>
        <begin position="107"/>
        <end position="116"/>
    </location>
</feature>
<evidence type="ECO:0000313" key="3">
    <source>
        <dbReference type="WBParaSite" id="EEL_0000132401-mRNA-1"/>
    </source>
</evidence>
<keyword evidence="2" id="KW-1185">Reference proteome</keyword>
<feature type="region of interest" description="Disordered" evidence="1">
    <location>
        <begin position="14"/>
        <end position="36"/>
    </location>
</feature>
<feature type="region of interest" description="Disordered" evidence="1">
    <location>
        <begin position="526"/>
        <end position="793"/>
    </location>
</feature>
<feature type="region of interest" description="Disordered" evidence="1">
    <location>
        <begin position="327"/>
        <end position="464"/>
    </location>
</feature>
<feature type="compositionally biased region" description="Basic and acidic residues" evidence="1">
    <location>
        <begin position="437"/>
        <end position="447"/>
    </location>
</feature>